<organism evidence="1 2">
    <name type="scientific">Granulicella aggregans</name>
    <dbReference type="NCBI Taxonomy" id="474949"/>
    <lineage>
        <taxon>Bacteria</taxon>
        <taxon>Pseudomonadati</taxon>
        <taxon>Acidobacteriota</taxon>
        <taxon>Terriglobia</taxon>
        <taxon>Terriglobales</taxon>
        <taxon>Acidobacteriaceae</taxon>
        <taxon>Granulicella</taxon>
    </lineage>
</organism>
<dbReference type="AlphaFoldDB" id="A0A7W8E5B6"/>
<name>A0A7W8E5B6_9BACT</name>
<dbReference type="EMBL" id="JACHIP010000005">
    <property type="protein sequence ID" value="MBB5059119.1"/>
    <property type="molecule type" value="Genomic_DNA"/>
</dbReference>
<keyword evidence="2" id="KW-1185">Reference proteome</keyword>
<protein>
    <recommendedName>
        <fullName evidence="3">Adenylate cyclase</fullName>
    </recommendedName>
</protein>
<proteinExistence type="predicted"/>
<gene>
    <name evidence="1" type="ORF">HDF16_003842</name>
</gene>
<accession>A0A7W8E5B6</accession>
<sequence>MIEQASEVSSLLLQSPSNADAPVAPASYREDERWRLVEEILASRTFAKAARLSSFLTYICRQTLEGRAERINEQQIGINVFSRSPSYQAADDSIVRSQARLLRQKLEEYFEHEHPNSPLILTIPKGGYVPVFQRNTLAVAQMPAVATAEPSTTSTISLPAPIRLIEPAIKPSSRFPSWLGWFASVVLLVALASDLLLRHSPETHSKGIAQVVWARIFGSDREALIVSSDDALVLVQELTKSQVSLDDYLSGSYLERLQPSSGTSTASPTAAGPVPLSASWLNSHQYTSMADLSLAMRIARVPEAMPKHPEARYARDVRIDDLKSRNVILIGGVGANPWVSLFESQLNFTVNYDWKASRGYVRNKSPQKGEQASYEEAGGDGGRHNYGVLAFLSGVDGSGDALLFEGTGMAGTESAADFLFNDEAFGAFARKIGAARSHMPHFEVLLETASIGGNAPQERVLAYRVLD</sequence>
<evidence type="ECO:0000313" key="1">
    <source>
        <dbReference type="EMBL" id="MBB5059119.1"/>
    </source>
</evidence>
<evidence type="ECO:0000313" key="2">
    <source>
        <dbReference type="Proteomes" id="UP000540989"/>
    </source>
</evidence>
<reference evidence="1 2" key="1">
    <citation type="submission" date="2020-08" db="EMBL/GenBank/DDBJ databases">
        <title>Genomic Encyclopedia of Type Strains, Phase IV (KMG-V): Genome sequencing to study the core and pangenomes of soil and plant-associated prokaryotes.</title>
        <authorList>
            <person name="Whitman W."/>
        </authorList>
    </citation>
    <scope>NUCLEOTIDE SEQUENCE [LARGE SCALE GENOMIC DNA]</scope>
    <source>
        <strain evidence="1 2">M8UP14</strain>
    </source>
</reference>
<dbReference type="Proteomes" id="UP000540989">
    <property type="component" value="Unassembled WGS sequence"/>
</dbReference>
<comment type="caution">
    <text evidence="1">The sequence shown here is derived from an EMBL/GenBank/DDBJ whole genome shotgun (WGS) entry which is preliminary data.</text>
</comment>
<evidence type="ECO:0008006" key="3">
    <source>
        <dbReference type="Google" id="ProtNLM"/>
    </source>
</evidence>